<keyword evidence="2 4" id="KW-0503">Monooxygenase</keyword>
<dbReference type="Gene3D" id="3.50.50.60">
    <property type="entry name" value="FAD/NAD(P)-binding domain"/>
    <property type="match status" value="1"/>
</dbReference>
<dbReference type="AlphaFoldDB" id="A0A2P2CEH2"/>
<dbReference type="InterPro" id="IPR002938">
    <property type="entry name" value="FAD-bd"/>
</dbReference>
<dbReference type="InterPro" id="IPR036188">
    <property type="entry name" value="FAD/NAD-bd_sf"/>
</dbReference>
<dbReference type="PANTHER" id="PTHR13789">
    <property type="entry name" value="MONOOXYGENASE"/>
    <property type="match status" value="1"/>
</dbReference>
<sequence length="388" mass="41525">MSQVNRVLVVGGGITGLTVSAALQQQGVEVVLVELREHVTKTGKRKWLKVGHGLTIQGNALKAFAKIGVAEKVIANGFPFSHLRMRLAHNGDVLQELPTPPMGGPDLPGTCGALRSDLSKILIKAVRDAGVDVRLGTTVTALDDHSLDGGDSVTATLSDGSTETVDLVIGADGIRSTMRSMIGIETEPTPVGMGIWRVVAPRPPEMDCSELYFGGPKYKAGYTPISEDLCYAFLLEENLDASFLGEHPNGKVFKEHGAGYGGTWGKVRDSVADDALVNYQWIESICVDEPWYRGRTILIGDAVHACPPLIAQGAAMCAEDAVILAEMLTSPGTVEETLKAFWERRYPRVKMVLDNSLTLAEWEMHPDTPGADPGRIMGQTLGALVAPA</sequence>
<name>A0A2P2CEH2_9ZZZZ</name>
<accession>A0A2P2CEH2</accession>
<evidence type="ECO:0000313" key="4">
    <source>
        <dbReference type="EMBL" id="CUR59392.1"/>
    </source>
</evidence>
<gene>
    <name evidence="4" type="ORF">NOCA260014</name>
</gene>
<proteinExistence type="predicted"/>
<dbReference type="GO" id="GO:0071949">
    <property type="term" value="F:FAD binding"/>
    <property type="evidence" value="ECO:0007669"/>
    <property type="project" value="InterPro"/>
</dbReference>
<keyword evidence="1" id="KW-0560">Oxidoreductase</keyword>
<evidence type="ECO:0000256" key="1">
    <source>
        <dbReference type="ARBA" id="ARBA00023002"/>
    </source>
</evidence>
<feature type="domain" description="FAD-binding" evidence="3">
    <location>
        <begin position="287"/>
        <end position="356"/>
    </location>
</feature>
<dbReference type="EMBL" id="CZKA01000056">
    <property type="protein sequence ID" value="CUR59392.1"/>
    <property type="molecule type" value="Genomic_DNA"/>
</dbReference>
<dbReference type="GO" id="GO:0004497">
    <property type="term" value="F:monooxygenase activity"/>
    <property type="evidence" value="ECO:0007669"/>
    <property type="project" value="UniProtKB-KW"/>
</dbReference>
<evidence type="ECO:0000259" key="3">
    <source>
        <dbReference type="Pfam" id="PF01494"/>
    </source>
</evidence>
<dbReference type="SUPFAM" id="SSF51905">
    <property type="entry name" value="FAD/NAD(P)-binding domain"/>
    <property type="match status" value="1"/>
</dbReference>
<organism evidence="4">
    <name type="scientific">metagenome</name>
    <dbReference type="NCBI Taxonomy" id="256318"/>
    <lineage>
        <taxon>unclassified sequences</taxon>
        <taxon>metagenomes</taxon>
    </lineage>
</organism>
<dbReference type="PRINTS" id="PR00420">
    <property type="entry name" value="RNGMNOXGNASE"/>
</dbReference>
<evidence type="ECO:0000256" key="2">
    <source>
        <dbReference type="ARBA" id="ARBA00023033"/>
    </source>
</evidence>
<reference evidence="4" key="1">
    <citation type="submission" date="2015-08" db="EMBL/GenBank/DDBJ databases">
        <authorList>
            <person name="Babu N.S."/>
            <person name="Beckwith C.J."/>
            <person name="Beseler K.G."/>
            <person name="Brison A."/>
            <person name="Carone J.V."/>
            <person name="Caskin T.P."/>
            <person name="Diamond M."/>
            <person name="Durham M.E."/>
            <person name="Foxe J.M."/>
            <person name="Go M."/>
            <person name="Henderson B.A."/>
            <person name="Jones I.B."/>
            <person name="McGettigan J.A."/>
            <person name="Micheletti S.J."/>
            <person name="Nasrallah M.E."/>
            <person name="Ortiz D."/>
            <person name="Piller C.R."/>
            <person name="Privatt S.R."/>
            <person name="Schneider S.L."/>
            <person name="Sharp S."/>
            <person name="Smith T.C."/>
            <person name="Stanton J.D."/>
            <person name="Ullery H.E."/>
            <person name="Wilson R.J."/>
            <person name="Serrano M.G."/>
            <person name="Buck G."/>
            <person name="Lee V."/>
            <person name="Wang Y."/>
            <person name="Carvalho R."/>
            <person name="Voegtly L."/>
            <person name="Shi R."/>
            <person name="Duckworth R."/>
            <person name="Johnson A."/>
            <person name="Loviza R."/>
            <person name="Walstead R."/>
            <person name="Shah Z."/>
            <person name="Kiflezghi M."/>
            <person name="Wade K."/>
            <person name="Ball S.L."/>
            <person name="Bradley K.W."/>
            <person name="Asai D.J."/>
            <person name="Bowman C.A."/>
            <person name="Russell D.A."/>
            <person name="Pope W.H."/>
            <person name="Jacobs-Sera D."/>
            <person name="Hendrix R.W."/>
            <person name="Hatfull G.F."/>
        </authorList>
    </citation>
    <scope>NUCLEOTIDE SEQUENCE</scope>
</reference>
<dbReference type="Pfam" id="PF01494">
    <property type="entry name" value="FAD_binding_3"/>
    <property type="match status" value="2"/>
</dbReference>
<dbReference type="InterPro" id="IPR050493">
    <property type="entry name" value="FAD-dep_Monooxygenase_BioMet"/>
</dbReference>
<protein>
    <submittedName>
        <fullName evidence="4">Monooxygenase FAD-binding</fullName>
    </submittedName>
</protein>
<dbReference type="NCBIfam" id="NF005313">
    <property type="entry name" value="PRK06847.1"/>
    <property type="match status" value="1"/>
</dbReference>
<feature type="domain" description="FAD-binding" evidence="3">
    <location>
        <begin position="6"/>
        <end position="189"/>
    </location>
</feature>
<dbReference type="PANTHER" id="PTHR13789:SF309">
    <property type="entry name" value="PUTATIVE (AFU_ORTHOLOGUE AFUA_6G14510)-RELATED"/>
    <property type="match status" value="1"/>
</dbReference>